<organism evidence="4 5">
    <name type="scientific">Aplysia californica</name>
    <name type="common">California sea hare</name>
    <dbReference type="NCBI Taxonomy" id="6500"/>
    <lineage>
        <taxon>Eukaryota</taxon>
        <taxon>Metazoa</taxon>
        <taxon>Spiralia</taxon>
        <taxon>Lophotrochozoa</taxon>
        <taxon>Mollusca</taxon>
        <taxon>Gastropoda</taxon>
        <taxon>Heterobranchia</taxon>
        <taxon>Euthyneura</taxon>
        <taxon>Tectipleura</taxon>
        <taxon>Aplysiida</taxon>
        <taxon>Aplysioidea</taxon>
        <taxon>Aplysiidae</taxon>
        <taxon>Aplysia</taxon>
    </lineage>
</organism>
<feature type="chain" id="PRO_5045669968" evidence="2">
    <location>
        <begin position="20"/>
        <end position="995"/>
    </location>
</feature>
<evidence type="ECO:0000256" key="1">
    <source>
        <dbReference type="SAM" id="Phobius"/>
    </source>
</evidence>
<keyword evidence="1" id="KW-0812">Transmembrane</keyword>
<dbReference type="CDD" id="cd01099">
    <property type="entry name" value="PAN_AP_HGF"/>
    <property type="match status" value="1"/>
</dbReference>
<accession>A0ABM0JQG5</accession>
<feature type="domain" description="Apple" evidence="3">
    <location>
        <begin position="756"/>
        <end position="846"/>
    </location>
</feature>
<evidence type="ECO:0000259" key="3">
    <source>
        <dbReference type="PROSITE" id="PS50948"/>
    </source>
</evidence>
<dbReference type="PANTHER" id="PTHR36902:SF1">
    <property type="entry name" value="ENRICHED IN SURFACE-LABELED PROTEOME PROTEIN 9"/>
    <property type="match status" value="1"/>
</dbReference>
<gene>
    <name evidence="5" type="primary">LOC101851190</name>
</gene>
<dbReference type="Proteomes" id="UP000694888">
    <property type="component" value="Unplaced"/>
</dbReference>
<dbReference type="RefSeq" id="XP_005099148.1">
    <property type="nucleotide sequence ID" value="XM_005099091.3"/>
</dbReference>
<keyword evidence="2" id="KW-0732">Signal</keyword>
<sequence>MAVGVQLFISAVSLAMVRGLSPYCTPAQNTIGKPLPNLSMKSFRTEIAGKNIIKKYSQYSRETFDQPSKRLAIYTQTPPDNEYTAITDGVEQRMIVIKNRECQVLSGAAIDAPFSANDGTSTFSTTSVLQLGGKTTYVGQTTVRGIKVDHWTKCAYISASNSTVTFDIYLSDPDWSMPSGLPIPTPVRYEMKGKTGSGTDLQDEHQVFDYINFELLDTKKYESDFEIPVGVYCPGVSATKSPPQMPRSVSYMSELKNIRISHVSLTKVLYDTDDQFSREDKLNLPDNTFYGDPKNAQSSSLTNVRDFAEGVKYEVREDGSCVSSVFNALVKAKGNDGLPYLDDESVSPQDGYVHMKTVQDFFHADGGHFNYDKAAEVRGIKSDMFTKNVNSTYGDDGVHSQVQLYFSANQTTQSTYGASHLVESQLLRRATMNQNLPMIEDIYDFIPNPQYSQNPFDIRSCFNDSQKLNFHMVLRGPNMSSSDVSVVGRVLSRKLAVMAQVSRARIHWDQVVYEDGLTNVMGTLMDRGPARDNYGPATGKMVDLSKVPISNQKQVVQLPTDDSTMASLSPDFCARVCNGQKYQTTVTKCDSFDFCPGKCLFYWGHNQGDVTKDYYLKPASGCNHYHKLVNVKPEPDLKKAWSLLRSAVFSNQVNITINGSDSGLNHTYTAFSVRDLSTELQGVTNVESPLHNYFILPNADISTGETRTANDEDECATACSNSLLPRCESFTYCNTKQKCLIREEKPKVQNSPAIDCKTYVRTYLAYFEKLPGKSVLSELAAKTFTTVTDSEECARKCKNEKSFWCESFDFCSDNGGTCALSKTHYYTTRPNSVKKSPTCTHYSRNYLFDYQKSPSPVQNPGNTTTALHDVSLSECAASCSRSHGACRTFYFCPDTKSCLISGPSDSAQVSGAQSGFCDVYNQNRGVSSASALSGTGRGGGGGSDGYSQASMAGLGVGMIVLGVLLAVLGLFLAAHLKIGRMGRADNSFSMEELKD</sequence>
<name>A0ABM0JQG5_APLCA</name>
<reference evidence="5" key="1">
    <citation type="submission" date="2025-08" db="UniProtKB">
        <authorList>
            <consortium name="RefSeq"/>
        </authorList>
    </citation>
    <scope>IDENTIFICATION</scope>
</reference>
<evidence type="ECO:0000256" key="2">
    <source>
        <dbReference type="SAM" id="SignalP"/>
    </source>
</evidence>
<dbReference type="InterPro" id="IPR003609">
    <property type="entry name" value="Pan_app"/>
</dbReference>
<dbReference type="PROSITE" id="PS50948">
    <property type="entry name" value="PAN"/>
    <property type="match status" value="1"/>
</dbReference>
<dbReference type="SUPFAM" id="SSF57414">
    <property type="entry name" value="Hairpin loop containing domain-like"/>
    <property type="match status" value="2"/>
</dbReference>
<keyword evidence="1" id="KW-0472">Membrane</keyword>
<protein>
    <submittedName>
        <fullName evidence="5">Uncharacterized protein LOC101851190</fullName>
    </submittedName>
</protein>
<dbReference type="Pfam" id="PF00024">
    <property type="entry name" value="PAN_1"/>
    <property type="match status" value="2"/>
</dbReference>
<dbReference type="InterPro" id="IPR058831">
    <property type="entry name" value="LolA-like_dom_2nd"/>
</dbReference>
<proteinExistence type="predicted"/>
<dbReference type="SMART" id="SM00473">
    <property type="entry name" value="PAN_AP"/>
    <property type="match status" value="3"/>
</dbReference>
<feature type="transmembrane region" description="Helical" evidence="1">
    <location>
        <begin position="951"/>
        <end position="973"/>
    </location>
</feature>
<evidence type="ECO:0000313" key="4">
    <source>
        <dbReference type="Proteomes" id="UP000694888"/>
    </source>
</evidence>
<keyword evidence="4" id="KW-1185">Reference proteome</keyword>
<dbReference type="GeneID" id="101851190"/>
<dbReference type="Gene3D" id="3.50.4.10">
    <property type="entry name" value="Hepatocyte Growth Factor"/>
    <property type="match status" value="3"/>
</dbReference>
<dbReference type="PANTHER" id="PTHR36902">
    <property type="entry name" value="ENRICHED IN SURFACE-LABELED PROTEOME PROTEIN 9"/>
    <property type="match status" value="1"/>
</dbReference>
<feature type="signal peptide" evidence="2">
    <location>
        <begin position="1"/>
        <end position="19"/>
    </location>
</feature>
<evidence type="ECO:0000313" key="5">
    <source>
        <dbReference type="RefSeq" id="XP_005099148.1"/>
    </source>
</evidence>
<dbReference type="Pfam" id="PF25898">
    <property type="entry name" value="LolA_2nd_metazoa"/>
    <property type="match status" value="2"/>
</dbReference>
<keyword evidence="1" id="KW-1133">Transmembrane helix</keyword>